<reference evidence="3" key="1">
    <citation type="submission" date="2020-10" db="EMBL/GenBank/DDBJ databases">
        <authorList>
            <person name="Gilroy R."/>
        </authorList>
    </citation>
    <scope>NUCLEOTIDE SEQUENCE</scope>
    <source>
        <strain evidence="3">1383</strain>
    </source>
</reference>
<proteinExistence type="predicted"/>
<evidence type="ECO:0000256" key="1">
    <source>
        <dbReference type="SAM" id="SignalP"/>
    </source>
</evidence>
<evidence type="ECO:0000313" key="3">
    <source>
        <dbReference type="EMBL" id="HIT97721.1"/>
    </source>
</evidence>
<organism evidence="3 4">
    <name type="scientific">Candidatus Merdimorpha stercoravium</name>
    <dbReference type="NCBI Taxonomy" id="2840863"/>
    <lineage>
        <taxon>Bacteria</taxon>
        <taxon>Pseudomonadati</taxon>
        <taxon>Bacteroidota</taxon>
        <taxon>Flavobacteriia</taxon>
        <taxon>Flavobacteriales</taxon>
        <taxon>Candidatus Merdimorpha</taxon>
    </lineage>
</organism>
<name>A0A9D1H943_9FLAO</name>
<gene>
    <name evidence="3" type="ORF">IAC44_02685</name>
</gene>
<protein>
    <submittedName>
        <fullName evidence="3">PepSY-like domain-containing protein</fullName>
    </submittedName>
</protein>
<comment type="caution">
    <text evidence="3">The sequence shown here is derived from an EMBL/GenBank/DDBJ whole genome shotgun (WGS) entry which is preliminary data.</text>
</comment>
<dbReference type="AlphaFoldDB" id="A0A9D1H943"/>
<evidence type="ECO:0000313" key="4">
    <source>
        <dbReference type="Proteomes" id="UP000824161"/>
    </source>
</evidence>
<dbReference type="Pfam" id="PF11396">
    <property type="entry name" value="PepSY_like"/>
    <property type="match status" value="2"/>
</dbReference>
<feature type="chain" id="PRO_5039678922" evidence="1">
    <location>
        <begin position="22"/>
        <end position="146"/>
    </location>
</feature>
<evidence type="ECO:0000259" key="2">
    <source>
        <dbReference type="Pfam" id="PF11396"/>
    </source>
</evidence>
<dbReference type="EMBL" id="DVLY01000062">
    <property type="protein sequence ID" value="HIT97721.1"/>
    <property type="molecule type" value="Genomic_DNA"/>
</dbReference>
<accession>A0A9D1H943</accession>
<feature type="signal peptide" evidence="1">
    <location>
        <begin position="1"/>
        <end position="21"/>
    </location>
</feature>
<reference evidence="3" key="2">
    <citation type="journal article" date="2021" name="PeerJ">
        <title>Extensive microbial diversity within the chicken gut microbiome revealed by metagenomics and culture.</title>
        <authorList>
            <person name="Gilroy R."/>
            <person name="Ravi A."/>
            <person name="Getino M."/>
            <person name="Pursley I."/>
            <person name="Horton D.L."/>
            <person name="Alikhan N.F."/>
            <person name="Baker D."/>
            <person name="Gharbi K."/>
            <person name="Hall N."/>
            <person name="Watson M."/>
            <person name="Adriaenssens E.M."/>
            <person name="Foster-Nyarko E."/>
            <person name="Jarju S."/>
            <person name="Secka A."/>
            <person name="Antonio M."/>
            <person name="Oren A."/>
            <person name="Chaudhuri R.R."/>
            <person name="La Ragione R."/>
            <person name="Hildebrand F."/>
            <person name="Pallen M.J."/>
        </authorList>
    </citation>
    <scope>NUCLEOTIDE SEQUENCE</scope>
    <source>
        <strain evidence="3">1383</strain>
    </source>
</reference>
<keyword evidence="1" id="KW-0732">Signal</keyword>
<dbReference type="Gene3D" id="3.40.1420.30">
    <property type="match status" value="1"/>
</dbReference>
<feature type="domain" description="Putative beta-lactamase-inhibitor-like PepSY-like" evidence="2">
    <location>
        <begin position="25"/>
        <end position="50"/>
    </location>
</feature>
<dbReference type="InterPro" id="IPR021533">
    <property type="entry name" value="PepSY-like"/>
</dbReference>
<feature type="domain" description="Putative beta-lactamase-inhibitor-like PepSY-like" evidence="2">
    <location>
        <begin position="62"/>
        <end position="142"/>
    </location>
</feature>
<dbReference type="SUPFAM" id="SSF160574">
    <property type="entry name" value="BT0923-like"/>
    <property type="match status" value="1"/>
</dbReference>
<sequence length="146" mass="16833">MKKLMILLAGLFLCSAPVAYADNDKPITVDQLPEKAQQFLRQHFPNEKVSLAKSERDFLELTYEVIFTNGMKVEFTKDGQWKDVDCRYASVPKAIVPAQIAQKVQELYPETTIRQIDRDSRDYEVKLSNGLELTFDLKFNLIDIDD</sequence>
<dbReference type="Proteomes" id="UP000824161">
    <property type="component" value="Unassembled WGS sequence"/>
</dbReference>